<dbReference type="RefSeq" id="WP_107974889.1">
    <property type="nucleotide sequence ID" value="NZ_BMEZ01000004.1"/>
</dbReference>
<gene>
    <name evidence="1" type="ORF">C8N44_10425</name>
</gene>
<evidence type="ECO:0000313" key="1">
    <source>
        <dbReference type="EMBL" id="PTX50670.1"/>
    </source>
</evidence>
<name>A0A2T6B3L7_9RHOB</name>
<evidence type="ECO:0000313" key="2">
    <source>
        <dbReference type="Proteomes" id="UP000244069"/>
    </source>
</evidence>
<dbReference type="OrthoDB" id="7867799at2"/>
<organism evidence="1 2">
    <name type="scientific">Allosediminivita pacifica</name>
    <dbReference type="NCBI Taxonomy" id="1267769"/>
    <lineage>
        <taxon>Bacteria</taxon>
        <taxon>Pseudomonadati</taxon>
        <taxon>Pseudomonadota</taxon>
        <taxon>Alphaproteobacteria</taxon>
        <taxon>Rhodobacterales</taxon>
        <taxon>Paracoccaceae</taxon>
        <taxon>Allosediminivita</taxon>
    </lineage>
</organism>
<reference evidence="1 2" key="1">
    <citation type="submission" date="2018-04" db="EMBL/GenBank/DDBJ databases">
        <title>Genomic Encyclopedia of Archaeal and Bacterial Type Strains, Phase II (KMG-II): from individual species to whole genera.</title>
        <authorList>
            <person name="Goeker M."/>
        </authorList>
    </citation>
    <scope>NUCLEOTIDE SEQUENCE [LARGE SCALE GENOMIC DNA]</scope>
    <source>
        <strain evidence="1 2">DSM 29329</strain>
    </source>
</reference>
<dbReference type="Proteomes" id="UP000244069">
    <property type="component" value="Unassembled WGS sequence"/>
</dbReference>
<dbReference type="AlphaFoldDB" id="A0A2T6B3L7"/>
<keyword evidence="2" id="KW-1185">Reference proteome</keyword>
<evidence type="ECO:0008006" key="3">
    <source>
        <dbReference type="Google" id="ProtNLM"/>
    </source>
</evidence>
<accession>A0A2T6B3L7</accession>
<comment type="caution">
    <text evidence="1">The sequence shown here is derived from an EMBL/GenBank/DDBJ whole genome shotgun (WGS) entry which is preliminary data.</text>
</comment>
<dbReference type="EMBL" id="QBKN01000004">
    <property type="protein sequence ID" value="PTX50670.1"/>
    <property type="molecule type" value="Genomic_DNA"/>
</dbReference>
<sequence>MADITHSAPSHSRIGNVFAHVGAVLTKMTESNHRVRQAKRLHEMSDAELAARGLKRDEIAHHVFRDLFYI</sequence>
<proteinExistence type="predicted"/>
<protein>
    <recommendedName>
        <fullName evidence="3">DUF1127 domain-containing protein</fullName>
    </recommendedName>
</protein>